<sequence length="85" mass="10138">MTLRSYVGLLRLEDVLRGHPFYFKAAKCAIEVYLHLFDEPLKDESAEQELNTGDYCYHTGSRMFLLIENYPESKTREIFYQQKHE</sequence>
<comment type="caution">
    <text evidence="1">The sequence shown here is derived from an EMBL/GenBank/DDBJ whole genome shotgun (WGS) entry which is preliminary data.</text>
</comment>
<dbReference type="EMBL" id="JAPWTJ010000223">
    <property type="protein sequence ID" value="KAJ8980901.1"/>
    <property type="molecule type" value="Genomic_DNA"/>
</dbReference>
<proteinExistence type="predicted"/>
<dbReference type="InterPro" id="IPR021183">
    <property type="entry name" value="NatA_aux_su"/>
</dbReference>
<evidence type="ECO:0000313" key="1">
    <source>
        <dbReference type="EMBL" id="KAJ8980901.1"/>
    </source>
</evidence>
<evidence type="ECO:0000313" key="2">
    <source>
        <dbReference type="Proteomes" id="UP001162164"/>
    </source>
</evidence>
<name>A0ABQ9JRK3_9CUCU</name>
<protein>
    <submittedName>
        <fullName evidence="1">Uncharacterized protein</fullName>
    </submittedName>
</protein>
<organism evidence="1 2">
    <name type="scientific">Molorchus minor</name>
    <dbReference type="NCBI Taxonomy" id="1323400"/>
    <lineage>
        <taxon>Eukaryota</taxon>
        <taxon>Metazoa</taxon>
        <taxon>Ecdysozoa</taxon>
        <taxon>Arthropoda</taxon>
        <taxon>Hexapoda</taxon>
        <taxon>Insecta</taxon>
        <taxon>Pterygota</taxon>
        <taxon>Neoptera</taxon>
        <taxon>Endopterygota</taxon>
        <taxon>Coleoptera</taxon>
        <taxon>Polyphaga</taxon>
        <taxon>Cucujiformia</taxon>
        <taxon>Chrysomeloidea</taxon>
        <taxon>Cerambycidae</taxon>
        <taxon>Lamiinae</taxon>
        <taxon>Monochamini</taxon>
        <taxon>Molorchus</taxon>
    </lineage>
</organism>
<keyword evidence="2" id="KW-1185">Reference proteome</keyword>
<accession>A0ABQ9JRK3</accession>
<dbReference type="Proteomes" id="UP001162164">
    <property type="component" value="Unassembled WGS sequence"/>
</dbReference>
<dbReference type="Gene3D" id="1.25.40.1010">
    <property type="match status" value="1"/>
</dbReference>
<gene>
    <name evidence="1" type="ORF">NQ317_011201</name>
</gene>
<reference evidence="1" key="1">
    <citation type="journal article" date="2023" name="Insect Mol. Biol.">
        <title>Genome sequencing provides insights into the evolution of gene families encoding plant cell wall-degrading enzymes in longhorned beetles.</title>
        <authorList>
            <person name="Shin N.R."/>
            <person name="Okamura Y."/>
            <person name="Kirsch R."/>
            <person name="Pauchet Y."/>
        </authorList>
    </citation>
    <scope>NUCLEOTIDE SEQUENCE</scope>
    <source>
        <strain evidence="1">MMC_N1</strain>
    </source>
</reference>
<dbReference type="Pfam" id="PF12569">
    <property type="entry name" value="NatA_aux_su"/>
    <property type="match status" value="1"/>
</dbReference>